<dbReference type="AlphaFoldDB" id="A0A1H1PTJ0"/>
<dbReference type="Proteomes" id="UP000198983">
    <property type="component" value="Chromosome I"/>
</dbReference>
<gene>
    <name evidence="2" type="ORF">SAMN04489717_1759</name>
</gene>
<protein>
    <submittedName>
        <fullName evidence="2">Uncharacterized protein</fullName>
    </submittedName>
</protein>
<evidence type="ECO:0000313" key="3">
    <source>
        <dbReference type="Proteomes" id="UP000198983"/>
    </source>
</evidence>
<accession>A0A1H1PTJ0</accession>
<evidence type="ECO:0000256" key="1">
    <source>
        <dbReference type="SAM" id="MobiDB-lite"/>
    </source>
</evidence>
<reference evidence="2 3" key="1">
    <citation type="submission" date="2016-10" db="EMBL/GenBank/DDBJ databases">
        <authorList>
            <person name="de Groot N.N."/>
        </authorList>
    </citation>
    <scope>NUCLEOTIDE SEQUENCE [LARGE SCALE GENOMIC DNA]</scope>
    <source>
        <strain evidence="2 3">DSM 22024</strain>
    </source>
</reference>
<dbReference type="EMBL" id="LT629732">
    <property type="protein sequence ID" value="SDS14444.1"/>
    <property type="molecule type" value="Genomic_DNA"/>
</dbReference>
<name>A0A1H1PTJ0_9ACTN</name>
<sequence>MVMNAAQRRQSDSPLHASATSVARSGWASPPTQATSPPGDRPSASSASSGGEPADPRPLTEREWERLRRRAALLRDLAEAKDLPYAMRASQLRRRRKALRRAL</sequence>
<organism evidence="2 3">
    <name type="scientific">Actinopolymorpha singaporensis</name>
    <dbReference type="NCBI Taxonomy" id="117157"/>
    <lineage>
        <taxon>Bacteria</taxon>
        <taxon>Bacillati</taxon>
        <taxon>Actinomycetota</taxon>
        <taxon>Actinomycetes</taxon>
        <taxon>Propionibacteriales</taxon>
        <taxon>Actinopolymorphaceae</taxon>
        <taxon>Actinopolymorpha</taxon>
    </lineage>
</organism>
<keyword evidence="3" id="KW-1185">Reference proteome</keyword>
<feature type="compositionally biased region" description="Low complexity" evidence="1">
    <location>
        <begin position="36"/>
        <end position="53"/>
    </location>
</feature>
<proteinExistence type="predicted"/>
<feature type="region of interest" description="Disordered" evidence="1">
    <location>
        <begin position="1"/>
        <end position="63"/>
    </location>
</feature>
<evidence type="ECO:0000313" key="2">
    <source>
        <dbReference type="EMBL" id="SDS14444.1"/>
    </source>
</evidence>
<feature type="compositionally biased region" description="Basic and acidic residues" evidence="1">
    <location>
        <begin position="54"/>
        <end position="63"/>
    </location>
</feature>